<dbReference type="PANTHER" id="PTHR21301:SF10">
    <property type="entry name" value="REVERSE TRANSCRIPTASE DOMAIN-CONTAINING PROTEIN"/>
    <property type="match status" value="1"/>
</dbReference>
<dbReference type="AlphaFoldDB" id="A0A183TJK4"/>
<evidence type="ECO:0000313" key="2">
    <source>
        <dbReference type="EMBL" id="VDM03038.1"/>
    </source>
</evidence>
<proteinExistence type="predicted"/>
<feature type="domain" description="Reverse transcriptase" evidence="1">
    <location>
        <begin position="1"/>
        <end position="236"/>
    </location>
</feature>
<organism evidence="4">
    <name type="scientific">Schistocephalus solidus</name>
    <name type="common">Tapeworm</name>
    <dbReference type="NCBI Taxonomy" id="70667"/>
    <lineage>
        <taxon>Eukaryota</taxon>
        <taxon>Metazoa</taxon>
        <taxon>Spiralia</taxon>
        <taxon>Lophotrochozoa</taxon>
        <taxon>Platyhelminthes</taxon>
        <taxon>Cestoda</taxon>
        <taxon>Eucestoda</taxon>
        <taxon>Diphyllobothriidea</taxon>
        <taxon>Diphyllobothriidae</taxon>
        <taxon>Schistocephalus</taxon>
    </lineage>
</organism>
<dbReference type="Proteomes" id="UP000275846">
    <property type="component" value="Unassembled WGS sequence"/>
</dbReference>
<dbReference type="InterPro" id="IPR043502">
    <property type="entry name" value="DNA/RNA_pol_sf"/>
</dbReference>
<accession>A0A183TJK4</accession>
<evidence type="ECO:0000313" key="3">
    <source>
        <dbReference type="Proteomes" id="UP000275846"/>
    </source>
</evidence>
<protein>
    <submittedName>
        <fullName evidence="4">Reverse transcriptase domain-containing protein</fullName>
    </submittedName>
</protein>
<dbReference type="CDD" id="cd00304">
    <property type="entry name" value="RT_like"/>
    <property type="match status" value="1"/>
</dbReference>
<dbReference type="WBParaSite" id="SSLN_0001728701-mRNA-1">
    <property type="protein sequence ID" value="SSLN_0001728701-mRNA-1"/>
    <property type="gene ID" value="SSLN_0001728701"/>
</dbReference>
<dbReference type="OrthoDB" id="10058907at2759"/>
<reference evidence="2 3" key="2">
    <citation type="submission" date="2018-11" db="EMBL/GenBank/DDBJ databases">
        <authorList>
            <consortium name="Pathogen Informatics"/>
        </authorList>
    </citation>
    <scope>NUCLEOTIDE SEQUENCE [LARGE SCALE GENOMIC DNA]</scope>
    <source>
        <strain evidence="2 3">NST_G2</strain>
    </source>
</reference>
<dbReference type="SUPFAM" id="SSF56672">
    <property type="entry name" value="DNA/RNA polymerases"/>
    <property type="match status" value="1"/>
</dbReference>
<dbReference type="Pfam" id="PF26215">
    <property type="entry name" value="HTH_animal"/>
    <property type="match status" value="1"/>
</dbReference>
<gene>
    <name evidence="2" type="ORF">SSLN_LOCUS16652</name>
</gene>
<reference evidence="4" key="1">
    <citation type="submission" date="2016-06" db="UniProtKB">
        <authorList>
            <consortium name="WormBaseParasite"/>
        </authorList>
    </citation>
    <scope>IDENTIFICATION</scope>
</reference>
<keyword evidence="3" id="KW-1185">Reference proteome</keyword>
<dbReference type="InterPro" id="IPR058912">
    <property type="entry name" value="HTH_animal"/>
</dbReference>
<dbReference type="PANTHER" id="PTHR21301">
    <property type="entry name" value="REVERSE TRANSCRIPTASE"/>
    <property type="match status" value="1"/>
</dbReference>
<dbReference type="InterPro" id="IPR000477">
    <property type="entry name" value="RT_dom"/>
</dbReference>
<evidence type="ECO:0000259" key="1">
    <source>
        <dbReference type="PROSITE" id="PS50878"/>
    </source>
</evidence>
<evidence type="ECO:0000313" key="4">
    <source>
        <dbReference type="WBParaSite" id="SSLN_0001728701-mRNA-1"/>
    </source>
</evidence>
<dbReference type="EMBL" id="UYSU01041358">
    <property type="protein sequence ID" value="VDM03038.1"/>
    <property type="molecule type" value="Genomic_DNA"/>
</dbReference>
<sequence>MLGAASRTDWLPGCLHVFLSRFGLLWQASSRALPASGRDSTAGIRLTDEEMIVSFDLTSLFTSIPQHLAAKTTQNLLEERYNEADTKLKIRHLVDLLKHCLNTFFTSNGTLLEQIKFTPMGSPLSSLMAEAVLQGLEALAFDHYGPRLWVRYVEDTFVIISWDKIEDFTKNLNSILPKIHFTTEEKKTISCRFSTCCNHSLSHKRSCVRTLYRRAEIHCTDPADKKAEARFLRKLFTVNGYPRSFVEKCRRKQRE</sequence>
<name>A0A183TJK4_SCHSO</name>
<dbReference type="PROSITE" id="PS50878">
    <property type="entry name" value="RT_POL"/>
    <property type="match status" value="1"/>
</dbReference>